<keyword evidence="1" id="KW-0472">Membrane</keyword>
<evidence type="ECO:0000256" key="1">
    <source>
        <dbReference type="SAM" id="Phobius"/>
    </source>
</evidence>
<keyword evidence="3" id="KW-1185">Reference proteome</keyword>
<protein>
    <submittedName>
        <fullName evidence="2">Uncharacterized protein</fullName>
    </submittedName>
</protein>
<gene>
    <name evidence="2" type="ORF">F383_38578</name>
</gene>
<organism evidence="2 3">
    <name type="scientific">Gossypium arboreum</name>
    <name type="common">Tree cotton</name>
    <name type="synonym">Gossypium nanking</name>
    <dbReference type="NCBI Taxonomy" id="29729"/>
    <lineage>
        <taxon>Eukaryota</taxon>
        <taxon>Viridiplantae</taxon>
        <taxon>Streptophyta</taxon>
        <taxon>Embryophyta</taxon>
        <taxon>Tracheophyta</taxon>
        <taxon>Spermatophyta</taxon>
        <taxon>Magnoliopsida</taxon>
        <taxon>eudicotyledons</taxon>
        <taxon>Gunneridae</taxon>
        <taxon>Pentapetalae</taxon>
        <taxon>rosids</taxon>
        <taxon>malvids</taxon>
        <taxon>Malvales</taxon>
        <taxon>Malvaceae</taxon>
        <taxon>Malvoideae</taxon>
        <taxon>Gossypium</taxon>
    </lineage>
</organism>
<reference evidence="3" key="1">
    <citation type="submission" date="2014-09" db="EMBL/GenBank/DDBJ databases">
        <authorList>
            <person name="Mudge J."/>
            <person name="Ramaraj T."/>
            <person name="Lindquist I.E."/>
            <person name="Bharti A.K."/>
            <person name="Sundararajan A."/>
            <person name="Cameron C.T."/>
            <person name="Woodward J.E."/>
            <person name="May G.D."/>
            <person name="Brubaker C."/>
            <person name="Broadhvest J."/>
            <person name="Wilkins T.A."/>
        </authorList>
    </citation>
    <scope>NUCLEOTIDE SEQUENCE</scope>
    <source>
        <strain evidence="3">cv. AKA8401</strain>
    </source>
</reference>
<dbReference type="EMBL" id="JRRC01096010">
    <property type="protein sequence ID" value="KHF99812.1"/>
    <property type="molecule type" value="Genomic_DNA"/>
</dbReference>
<evidence type="ECO:0000313" key="2">
    <source>
        <dbReference type="EMBL" id="KHF99812.1"/>
    </source>
</evidence>
<sequence length="40" mass="4562">MWSTRGRVVCPCEEVQVVLISYVGPFLIPFTLLCSPKYKT</sequence>
<name>A0A0B0MCH5_GOSAR</name>
<dbReference type="AlphaFoldDB" id="A0A0B0MCH5"/>
<dbReference type="Proteomes" id="UP000032142">
    <property type="component" value="Unassembled WGS sequence"/>
</dbReference>
<accession>A0A0B0MCH5</accession>
<comment type="caution">
    <text evidence="2">The sequence shown here is derived from an EMBL/GenBank/DDBJ whole genome shotgun (WGS) entry which is preliminary data.</text>
</comment>
<keyword evidence="1" id="KW-1133">Transmembrane helix</keyword>
<proteinExistence type="predicted"/>
<keyword evidence="1" id="KW-0812">Transmembrane</keyword>
<feature type="transmembrane region" description="Helical" evidence="1">
    <location>
        <begin position="15"/>
        <end position="34"/>
    </location>
</feature>
<evidence type="ECO:0000313" key="3">
    <source>
        <dbReference type="Proteomes" id="UP000032142"/>
    </source>
</evidence>